<comment type="similarity">
    <text evidence="3 19">In the N-terminal section; belongs to the NnrE/AIBP family.</text>
</comment>
<dbReference type="PANTHER" id="PTHR12592:SF0">
    <property type="entry name" value="ATP-DEPENDENT (S)-NAD(P)H-HYDRATE DEHYDRATASE"/>
    <property type="match status" value="1"/>
</dbReference>
<comment type="caution">
    <text evidence="18">Lacks conserved residue(s) required for the propagation of feature annotation.</text>
</comment>
<dbReference type="SUPFAM" id="SSF64153">
    <property type="entry name" value="YjeF N-terminal domain-like"/>
    <property type="match status" value="1"/>
</dbReference>
<evidence type="ECO:0000256" key="14">
    <source>
        <dbReference type="ARBA" id="ARBA00025153"/>
    </source>
</evidence>
<dbReference type="Pfam" id="PF01256">
    <property type="entry name" value="Carb_kinase"/>
    <property type="match status" value="1"/>
</dbReference>
<feature type="binding site" evidence="18">
    <location>
        <position position="148"/>
    </location>
    <ligand>
        <name>(6S)-NADPHX</name>
        <dbReference type="ChEBI" id="CHEBI:64076"/>
    </ligand>
</feature>
<keyword evidence="6 17" id="KW-0547">Nucleotide-binding</keyword>
<evidence type="ECO:0000256" key="19">
    <source>
        <dbReference type="PIRNR" id="PIRNR017184"/>
    </source>
</evidence>
<evidence type="ECO:0000256" key="13">
    <source>
        <dbReference type="ARBA" id="ARBA00023268"/>
    </source>
</evidence>
<feature type="binding site" evidence="18">
    <location>
        <position position="63"/>
    </location>
    <ligand>
        <name>K(+)</name>
        <dbReference type="ChEBI" id="CHEBI:29103"/>
    </ligand>
</feature>
<feature type="binding site" evidence="18">
    <location>
        <position position="118"/>
    </location>
    <ligand>
        <name>K(+)</name>
        <dbReference type="ChEBI" id="CHEBI:29103"/>
    </ligand>
</feature>
<feature type="binding site" evidence="17">
    <location>
        <begin position="380"/>
        <end position="384"/>
    </location>
    <ligand>
        <name>AMP</name>
        <dbReference type="ChEBI" id="CHEBI:456215"/>
    </ligand>
</feature>
<keyword evidence="8 17" id="KW-0521">NADP</keyword>
<comment type="catalytic activity">
    <reaction evidence="16 17 19">
        <text>(6S)-NADPHX + ADP = AMP + phosphate + NADPH + H(+)</text>
        <dbReference type="Rhea" id="RHEA:32235"/>
        <dbReference type="ChEBI" id="CHEBI:15378"/>
        <dbReference type="ChEBI" id="CHEBI:43474"/>
        <dbReference type="ChEBI" id="CHEBI:57783"/>
        <dbReference type="ChEBI" id="CHEBI:64076"/>
        <dbReference type="ChEBI" id="CHEBI:456215"/>
        <dbReference type="ChEBI" id="CHEBI:456216"/>
        <dbReference type="EC" id="4.2.1.136"/>
    </reaction>
</comment>
<evidence type="ECO:0000256" key="4">
    <source>
        <dbReference type="ARBA" id="ARBA00009524"/>
    </source>
</evidence>
<feature type="domain" description="YjeF C-terminal" evidence="20">
    <location>
        <begin position="208"/>
        <end position="472"/>
    </location>
</feature>
<dbReference type="PROSITE" id="PS51383">
    <property type="entry name" value="YJEF_C_3"/>
    <property type="match status" value="1"/>
</dbReference>
<dbReference type="EC" id="5.1.99.6" evidence="19"/>
<comment type="cofactor">
    <cofactor evidence="18 19">
        <name>K(+)</name>
        <dbReference type="ChEBI" id="CHEBI:29103"/>
    </cofactor>
    <text evidence="18 19">Binds 1 potassium ion per subunit.</text>
</comment>
<dbReference type="RefSeq" id="WP_338893176.1">
    <property type="nucleotide sequence ID" value="NZ_CP147846.1"/>
</dbReference>
<feature type="binding site" evidence="18">
    <location>
        <position position="151"/>
    </location>
    <ligand>
        <name>K(+)</name>
        <dbReference type="ChEBI" id="CHEBI:29103"/>
    </ligand>
</feature>
<comment type="catalytic activity">
    <reaction evidence="2 18 19">
        <text>(6R)-NADPHX = (6S)-NADPHX</text>
        <dbReference type="Rhea" id="RHEA:32227"/>
        <dbReference type="ChEBI" id="CHEBI:64076"/>
        <dbReference type="ChEBI" id="CHEBI:64077"/>
        <dbReference type="EC" id="5.1.99.6"/>
    </reaction>
</comment>
<feature type="binding site" evidence="17">
    <location>
        <position position="296"/>
    </location>
    <ligand>
        <name>(6S)-NADPHX</name>
        <dbReference type="ChEBI" id="CHEBI:64076"/>
    </ligand>
</feature>
<keyword evidence="5 18" id="KW-0479">Metal-binding</keyword>
<dbReference type="InterPro" id="IPR030677">
    <property type="entry name" value="Nnr"/>
</dbReference>
<feature type="binding site" evidence="17">
    <location>
        <position position="243"/>
    </location>
    <ligand>
        <name>(6S)-NADPHX</name>
        <dbReference type="ChEBI" id="CHEBI:64076"/>
    </ligand>
</feature>
<keyword evidence="23" id="KW-1185">Reference proteome</keyword>
<evidence type="ECO:0000256" key="5">
    <source>
        <dbReference type="ARBA" id="ARBA00022723"/>
    </source>
</evidence>
<dbReference type="CDD" id="cd01171">
    <property type="entry name" value="YXKO-related"/>
    <property type="match status" value="1"/>
</dbReference>
<evidence type="ECO:0000256" key="2">
    <source>
        <dbReference type="ARBA" id="ARBA00000909"/>
    </source>
</evidence>
<feature type="binding site" evidence="18">
    <location>
        <begin position="122"/>
        <end position="128"/>
    </location>
    <ligand>
        <name>(6S)-NADPHX</name>
        <dbReference type="ChEBI" id="CHEBI:64076"/>
    </ligand>
</feature>
<keyword evidence="11 18" id="KW-0413">Isomerase</keyword>
<feature type="binding site" evidence="17">
    <location>
        <position position="409"/>
    </location>
    <ligand>
        <name>AMP</name>
        <dbReference type="ChEBI" id="CHEBI:456215"/>
    </ligand>
</feature>
<comment type="function">
    <text evidence="17">Catalyzes the dehydration of the S-form of NAD(P)HX at the expense of ADP, which is converted to AMP. Together with NAD(P)HX epimerase, which catalyzes the epimerization of the S- and R-forms, the enzyme allows the repair of both epimers of NAD(P)HX, a damaged form of NAD(P)H that is a result of enzymatic or heat-dependent hydration.</text>
</comment>
<evidence type="ECO:0000313" key="23">
    <source>
        <dbReference type="Proteomes" id="UP001432000"/>
    </source>
</evidence>
<dbReference type="PROSITE" id="PS01050">
    <property type="entry name" value="YJEF_C_2"/>
    <property type="match status" value="1"/>
</dbReference>
<comment type="cofactor">
    <cofactor evidence="17">
        <name>Mg(2+)</name>
        <dbReference type="ChEBI" id="CHEBI:18420"/>
    </cofactor>
</comment>
<keyword evidence="10 17" id="KW-0520">NAD</keyword>
<comment type="catalytic activity">
    <reaction evidence="15 17 19">
        <text>(6S)-NADHX + ADP = AMP + phosphate + NADH + H(+)</text>
        <dbReference type="Rhea" id="RHEA:32223"/>
        <dbReference type="ChEBI" id="CHEBI:15378"/>
        <dbReference type="ChEBI" id="CHEBI:43474"/>
        <dbReference type="ChEBI" id="CHEBI:57945"/>
        <dbReference type="ChEBI" id="CHEBI:64074"/>
        <dbReference type="ChEBI" id="CHEBI:456215"/>
        <dbReference type="ChEBI" id="CHEBI:456216"/>
        <dbReference type="EC" id="4.2.1.136"/>
    </reaction>
</comment>
<evidence type="ECO:0000313" key="22">
    <source>
        <dbReference type="EMBL" id="WXG71448.1"/>
    </source>
</evidence>
<dbReference type="InterPro" id="IPR029056">
    <property type="entry name" value="Ribokinase-like"/>
</dbReference>
<evidence type="ECO:0000256" key="9">
    <source>
        <dbReference type="ARBA" id="ARBA00022958"/>
    </source>
</evidence>
<dbReference type="PIRSF" id="PIRSF017184">
    <property type="entry name" value="Nnr"/>
    <property type="match status" value="1"/>
</dbReference>
<dbReference type="HAMAP" id="MF_01965">
    <property type="entry name" value="NADHX_dehydratase"/>
    <property type="match status" value="1"/>
</dbReference>
<comment type="catalytic activity">
    <reaction evidence="1 18 19">
        <text>(6R)-NADHX = (6S)-NADHX</text>
        <dbReference type="Rhea" id="RHEA:32215"/>
        <dbReference type="ChEBI" id="CHEBI:64074"/>
        <dbReference type="ChEBI" id="CHEBI:64075"/>
        <dbReference type="EC" id="5.1.99.6"/>
    </reaction>
</comment>
<dbReference type="InterPro" id="IPR036652">
    <property type="entry name" value="YjeF_N_dom_sf"/>
</dbReference>
<comment type="similarity">
    <text evidence="18">Belongs to the NnrE/AIBP family.</text>
</comment>
<comment type="similarity">
    <text evidence="17">Belongs to the NnrD/CARKD family.</text>
</comment>
<feature type="binding site" evidence="17">
    <location>
        <position position="346"/>
    </location>
    <ligand>
        <name>(6S)-NADPHX</name>
        <dbReference type="ChEBI" id="CHEBI:64076"/>
    </ligand>
</feature>
<dbReference type="InterPro" id="IPR017953">
    <property type="entry name" value="Carbohydrate_kinase_pred_CS"/>
</dbReference>
<protein>
    <recommendedName>
        <fullName evidence="19">Bifunctional NAD(P)H-hydrate repair enzyme</fullName>
    </recommendedName>
    <alternativeName>
        <fullName evidence="19">Nicotinamide nucleotide repair protein</fullName>
    </alternativeName>
    <domain>
        <recommendedName>
            <fullName evidence="19">ADP-dependent (S)-NAD(P)H-hydrate dehydratase</fullName>
            <ecNumber evidence="19">4.2.1.136</ecNumber>
        </recommendedName>
        <alternativeName>
            <fullName evidence="19">ADP-dependent NAD(P)HX dehydratase</fullName>
        </alternativeName>
    </domain>
    <domain>
        <recommendedName>
            <fullName evidence="19">NAD(P)H-hydrate epimerase</fullName>
            <ecNumber evidence="19">5.1.99.6</ecNumber>
        </recommendedName>
    </domain>
</protein>
<keyword evidence="9 18" id="KW-0630">Potassium</keyword>
<comment type="function">
    <text evidence="18">Catalyzes the epimerization of the S- and R-forms of NAD(P)HX, a damaged form of NAD(P)H that is a result of enzymatic or heat-dependent hydration. This is a prerequisite for the S-specific NAD(P)H-hydrate dehydratase to allow the repair of both epimers of NAD(P)HX.</text>
</comment>
<evidence type="ECO:0000256" key="3">
    <source>
        <dbReference type="ARBA" id="ARBA00006001"/>
    </source>
</evidence>
<evidence type="ECO:0000256" key="1">
    <source>
        <dbReference type="ARBA" id="ARBA00000013"/>
    </source>
</evidence>
<evidence type="ECO:0000256" key="16">
    <source>
        <dbReference type="ARBA" id="ARBA00049209"/>
    </source>
</evidence>
<comment type="subunit">
    <text evidence="17">Homotetramer.</text>
</comment>
<dbReference type="HAMAP" id="MF_01966">
    <property type="entry name" value="NADHX_epimerase"/>
    <property type="match status" value="1"/>
</dbReference>
<accession>A0ABZ2PQI0</accession>
<name>A0ABZ2PQI0_9NOCA</name>
<sequence length="477" mass="48155">MRSYYTPDQVREAERPLLESLPAGVLMRRAAHGLATVVAAELHHRTGGVFGREVCVLVGSGDNGGDGLWAGALLRRRGAAVTAVLLNPERAHPDGLAAFRRAGGRVVASPGAPDVVIDAIVGISGQGALRPDAAALVAAIRAPIVAADIPSGVDPVTGAVVGAAVRAQVTVAFGARKPAHVLAVPYCGRVELVDIGLSIEAPFFESLSPFDVGSVWPMPTAEDDKYSQGVVGVLAGSDRYPGAALLCTGAAVAATSGMVRYVGSAATEVVRRYPEVVAARDLDAAGRVQAWVIGPGFGTGEESRARLMDVLGSDLPVVVDADALTILASSPDSVRERTAPTLLTPHAGEFERLTGSAPGPDRVQSVRTLASEWGVAVLLKGRATVIADRDGRVLVSDAGGSAASTAGSGDVLSGLLGALVASGLDLLTATACGTRVHSLAAATAAYGSGGELAAPISAGPLLAAVPEAIRIVRSGAV</sequence>
<dbReference type="Pfam" id="PF03853">
    <property type="entry name" value="YjeF_N"/>
    <property type="match status" value="1"/>
</dbReference>
<keyword evidence="7 17" id="KW-0067">ATP-binding</keyword>
<proteinExistence type="inferred from homology"/>
<dbReference type="Gene3D" id="3.40.50.10260">
    <property type="entry name" value="YjeF N-terminal domain"/>
    <property type="match status" value="1"/>
</dbReference>
<evidence type="ECO:0000256" key="18">
    <source>
        <dbReference type="HAMAP-Rule" id="MF_01966"/>
    </source>
</evidence>
<dbReference type="SUPFAM" id="SSF53613">
    <property type="entry name" value="Ribokinase-like"/>
    <property type="match status" value="1"/>
</dbReference>
<dbReference type="InterPro" id="IPR004443">
    <property type="entry name" value="YjeF_N_dom"/>
</dbReference>
<dbReference type="PANTHER" id="PTHR12592">
    <property type="entry name" value="ATP-DEPENDENT (S)-NAD(P)H-HYDRATE DEHYDRATASE FAMILY MEMBER"/>
    <property type="match status" value="1"/>
</dbReference>
<evidence type="ECO:0000256" key="6">
    <source>
        <dbReference type="ARBA" id="ARBA00022741"/>
    </source>
</evidence>
<organism evidence="22 23">
    <name type="scientific">Rhodococcus sovatensis</name>
    <dbReference type="NCBI Taxonomy" id="1805840"/>
    <lineage>
        <taxon>Bacteria</taxon>
        <taxon>Bacillati</taxon>
        <taxon>Actinomycetota</taxon>
        <taxon>Actinomycetes</taxon>
        <taxon>Mycobacteriales</taxon>
        <taxon>Nocardiaceae</taxon>
        <taxon>Rhodococcus</taxon>
    </lineage>
</organism>
<evidence type="ECO:0000259" key="21">
    <source>
        <dbReference type="PROSITE" id="PS51385"/>
    </source>
</evidence>
<dbReference type="EC" id="4.2.1.136" evidence="19"/>
<feature type="domain" description="YjeF N-terminal" evidence="21">
    <location>
        <begin position="10"/>
        <end position="203"/>
    </location>
</feature>
<evidence type="ECO:0000256" key="7">
    <source>
        <dbReference type="ARBA" id="ARBA00022840"/>
    </source>
</evidence>
<dbReference type="Gene3D" id="3.40.1190.20">
    <property type="match status" value="1"/>
</dbReference>
<evidence type="ECO:0000256" key="8">
    <source>
        <dbReference type="ARBA" id="ARBA00022857"/>
    </source>
</evidence>
<evidence type="ECO:0000256" key="15">
    <source>
        <dbReference type="ARBA" id="ARBA00048238"/>
    </source>
</evidence>
<feature type="binding site" evidence="18">
    <location>
        <begin position="62"/>
        <end position="66"/>
    </location>
    <ligand>
        <name>(6S)-NADPHX</name>
        <dbReference type="ChEBI" id="CHEBI:64076"/>
    </ligand>
</feature>
<evidence type="ECO:0000256" key="12">
    <source>
        <dbReference type="ARBA" id="ARBA00023239"/>
    </source>
</evidence>
<dbReference type="EMBL" id="CP147846">
    <property type="protein sequence ID" value="WXG71448.1"/>
    <property type="molecule type" value="Genomic_DNA"/>
</dbReference>
<dbReference type="PROSITE" id="PS51385">
    <property type="entry name" value="YJEF_N"/>
    <property type="match status" value="1"/>
</dbReference>
<evidence type="ECO:0000256" key="10">
    <source>
        <dbReference type="ARBA" id="ARBA00023027"/>
    </source>
</evidence>
<dbReference type="NCBIfam" id="TIGR00196">
    <property type="entry name" value="yjeF_cterm"/>
    <property type="match status" value="1"/>
</dbReference>
<dbReference type="Proteomes" id="UP001432000">
    <property type="component" value="Chromosome"/>
</dbReference>
<comment type="similarity">
    <text evidence="4 19">In the C-terminal section; belongs to the NnrD/CARKD family.</text>
</comment>
<reference evidence="22 23" key="1">
    <citation type="submission" date="2024-03" db="EMBL/GenBank/DDBJ databases">
        <title>Natural products discovery in diverse microorganisms through a two-stage MS feature dereplication strategy.</title>
        <authorList>
            <person name="Zhang R."/>
        </authorList>
    </citation>
    <scope>NUCLEOTIDE SEQUENCE [LARGE SCALE GENOMIC DNA]</scope>
    <source>
        <strain evidence="22 23">18930</strain>
    </source>
</reference>
<gene>
    <name evidence="18" type="primary">nnrE</name>
    <name evidence="17" type="synonym">nnrD</name>
    <name evidence="22" type="ORF">WDS16_13740</name>
</gene>
<feature type="binding site" evidence="17">
    <location>
        <position position="410"/>
    </location>
    <ligand>
        <name>(6S)-NADPHX</name>
        <dbReference type="ChEBI" id="CHEBI:64076"/>
    </ligand>
</feature>
<keyword evidence="13" id="KW-0511">Multifunctional enzyme</keyword>
<comment type="function">
    <text evidence="14 19">Bifunctional enzyme that catalyzes the epimerization of the S- and R-forms of NAD(P)HX and the dehydration of the S-form of NAD(P)HX at the expense of ADP, which is converted to AMP. This allows the repair of both epimers of NAD(P)HX, a damaged form of NAD(P)H that is a result of enzymatic or heat-dependent hydration.</text>
</comment>
<evidence type="ECO:0000259" key="20">
    <source>
        <dbReference type="PROSITE" id="PS51383"/>
    </source>
</evidence>
<evidence type="ECO:0000256" key="17">
    <source>
        <dbReference type="HAMAP-Rule" id="MF_01965"/>
    </source>
</evidence>
<keyword evidence="12 17" id="KW-0456">Lyase</keyword>
<dbReference type="InterPro" id="IPR000631">
    <property type="entry name" value="CARKD"/>
</dbReference>
<evidence type="ECO:0000256" key="11">
    <source>
        <dbReference type="ARBA" id="ARBA00023235"/>
    </source>
</evidence>